<dbReference type="EMBL" id="CM046396">
    <property type="protein sequence ID" value="KAI8538698.1"/>
    <property type="molecule type" value="Genomic_DNA"/>
</dbReference>
<evidence type="ECO:0000313" key="2">
    <source>
        <dbReference type="Proteomes" id="UP001062846"/>
    </source>
</evidence>
<protein>
    <submittedName>
        <fullName evidence="1">Uncharacterized protein</fullName>
    </submittedName>
</protein>
<reference evidence="1" key="1">
    <citation type="submission" date="2022-02" db="EMBL/GenBank/DDBJ databases">
        <title>Plant Genome Project.</title>
        <authorList>
            <person name="Zhang R.-G."/>
        </authorList>
    </citation>
    <scope>NUCLEOTIDE SEQUENCE</scope>
    <source>
        <strain evidence="1">AT1</strain>
    </source>
</reference>
<dbReference type="Proteomes" id="UP001062846">
    <property type="component" value="Chromosome 9"/>
</dbReference>
<gene>
    <name evidence="1" type="ORF">RHMOL_Rhmol09G0124700</name>
</gene>
<name>A0ACC0MCC4_RHOML</name>
<evidence type="ECO:0000313" key="1">
    <source>
        <dbReference type="EMBL" id="KAI8538698.1"/>
    </source>
</evidence>
<sequence length="916" mass="103800">MVKNHLWIFVNALIDNPAFDSQTKETLTICQSSFGLNCELSQEFLKKVAKSGVVQSLLSWADFKQSKDLKKTDGTKRQRITGITKLKDANDAGGKYSDRCTLILTEGDSAKALALAGISVVGRNFYGVFPLRGKLLNVWEASHKQIMENAEIQNIKQILGLQHRKEYDSVKSLRYGHLMIMTDLDHDGSHIKGLLIEMGRFYPYYSPCLSMNHGGKVWEAVPVVGLLNTIRGWEQVRQRKGRNTSMFLKAAGKTSSGKMNKMGKQLSLPSSRRKLNQERIGSDTFEPGTYLDQKEKLIKYSDFVDKELILFSMADLQQSIPSMVDGLKPGQRKILFCSFKRNFVKEAKVVQFSGYVSEHSAYLHGEQSLASPLLIWHRIMYMPIIPMVQVNRSEGIGIGFEISTIRALIKSYMPIIPMVQVNRSEGIGIGWSSYIANYSPRDIVANVRHLLNGEPMEVMDPWGKGFKRTIEKTATKESGVSYTITGVIDEVNDSTLRISELPIRRWTQDYKEFLESMENDKIEDPFIKDYKEHNDDITVQFEVILSGENMTVAKQEGLLKKFRLTTTISTSNMHLFYAKGVIKKYDNPEQILEDFFHIRLEFYEKRKKVLLDNLEMELLKLDNKVRFLLGVVKEDIIVSNRKRAELFIELRDKGFTPFPKKTENVDVAVAGAIDDAEEAEENSEVVAGSIGVRASDCEYLLSMVIGTLTLEKVQELCADRDKLSGEVDELSKATPKSLWIKDLDALERELDEQDKTSVQAEAARNEMKSRVMGEAGLKVVTRQAPKNPRKNNNKKTDDTEIVSEAIETTSSSAMETDNVPKVAKPKSRAGPKKAPARKQEKPSLILRDKDDDDDDDDDEVLELKARLAAYNLESSPDHSEDMETEVHEAQARKKAPSTKEEFVNCDKFSMMRRKRK</sequence>
<proteinExistence type="predicted"/>
<accession>A0ACC0MCC4</accession>
<organism evidence="1 2">
    <name type="scientific">Rhododendron molle</name>
    <name type="common">Chinese azalea</name>
    <name type="synonym">Azalea mollis</name>
    <dbReference type="NCBI Taxonomy" id="49168"/>
    <lineage>
        <taxon>Eukaryota</taxon>
        <taxon>Viridiplantae</taxon>
        <taxon>Streptophyta</taxon>
        <taxon>Embryophyta</taxon>
        <taxon>Tracheophyta</taxon>
        <taxon>Spermatophyta</taxon>
        <taxon>Magnoliopsida</taxon>
        <taxon>eudicotyledons</taxon>
        <taxon>Gunneridae</taxon>
        <taxon>Pentapetalae</taxon>
        <taxon>asterids</taxon>
        <taxon>Ericales</taxon>
        <taxon>Ericaceae</taxon>
        <taxon>Ericoideae</taxon>
        <taxon>Rhodoreae</taxon>
        <taxon>Rhododendron</taxon>
    </lineage>
</organism>
<keyword evidence="2" id="KW-1185">Reference proteome</keyword>
<comment type="caution">
    <text evidence="1">The sequence shown here is derived from an EMBL/GenBank/DDBJ whole genome shotgun (WGS) entry which is preliminary data.</text>
</comment>